<keyword evidence="5" id="KW-1185">Reference proteome</keyword>
<accession>A0A8T0G536</accession>
<dbReference type="AlphaFoldDB" id="A0A8T0G536"/>
<feature type="domain" description="CCHC-type" evidence="3">
    <location>
        <begin position="86"/>
        <end position="100"/>
    </location>
</feature>
<dbReference type="PROSITE" id="PS50158">
    <property type="entry name" value="ZF_CCHC"/>
    <property type="match status" value="1"/>
</dbReference>
<protein>
    <recommendedName>
        <fullName evidence="3">CCHC-type domain-containing protein</fullName>
    </recommendedName>
</protein>
<dbReference type="GO" id="GO:0008270">
    <property type="term" value="F:zinc ion binding"/>
    <property type="evidence" value="ECO:0007669"/>
    <property type="project" value="UniProtKB-KW"/>
</dbReference>
<gene>
    <name evidence="4" type="ORF">HNY73_000736</name>
</gene>
<keyword evidence="1" id="KW-0479">Metal-binding</keyword>
<dbReference type="Gene3D" id="4.10.60.10">
    <property type="entry name" value="Zinc finger, CCHC-type"/>
    <property type="match status" value="1"/>
</dbReference>
<evidence type="ECO:0000256" key="1">
    <source>
        <dbReference type="PROSITE-ProRule" id="PRU00047"/>
    </source>
</evidence>
<feature type="compositionally biased region" description="Basic and acidic residues" evidence="2">
    <location>
        <begin position="100"/>
        <end position="112"/>
    </location>
</feature>
<dbReference type="InterPro" id="IPR001878">
    <property type="entry name" value="Znf_CCHC"/>
</dbReference>
<keyword evidence="1" id="KW-0863">Zinc-finger</keyword>
<name>A0A8T0G536_ARGBR</name>
<dbReference type="Pfam" id="PF00098">
    <property type="entry name" value="zf-CCHC"/>
    <property type="match status" value="1"/>
</dbReference>
<evidence type="ECO:0000256" key="2">
    <source>
        <dbReference type="SAM" id="MobiDB-lite"/>
    </source>
</evidence>
<dbReference type="Proteomes" id="UP000807504">
    <property type="component" value="Unassembled WGS sequence"/>
</dbReference>
<dbReference type="EMBL" id="JABXBU010000001">
    <property type="protein sequence ID" value="KAF8796353.1"/>
    <property type="molecule type" value="Genomic_DNA"/>
</dbReference>
<dbReference type="GO" id="GO:0003676">
    <property type="term" value="F:nucleic acid binding"/>
    <property type="evidence" value="ECO:0007669"/>
    <property type="project" value="InterPro"/>
</dbReference>
<reference evidence="4" key="2">
    <citation type="submission" date="2020-06" db="EMBL/GenBank/DDBJ databases">
        <authorList>
            <person name="Sheffer M."/>
        </authorList>
    </citation>
    <scope>NUCLEOTIDE SEQUENCE</scope>
</reference>
<sequence>MLSMNYAGEINFRIRPLDDSNFPQWSKEIKVILLERNLWEIVTEKEVEPDIKDVKLGRKEDFIKRKLTGQLLYTRQPQESKGNLVCFHCNRKGHFKRDCPLRKKEQERQPRTERRKKERGNTASRSRSGESLLMEVLTTEMQQPWIFDTAATSHFCNSREMFLDDFVTINNQILTGAVDGQTTVIKGKEGSCLPSNEQGQPRPVLIEEWS</sequence>
<keyword evidence="1" id="KW-0862">Zinc</keyword>
<comment type="caution">
    <text evidence="4">The sequence shown here is derived from an EMBL/GenBank/DDBJ whole genome shotgun (WGS) entry which is preliminary data.</text>
</comment>
<dbReference type="SMART" id="SM00343">
    <property type="entry name" value="ZnF_C2HC"/>
    <property type="match status" value="1"/>
</dbReference>
<reference evidence="4" key="1">
    <citation type="journal article" date="2020" name="bioRxiv">
        <title>Chromosome-level reference genome of the European wasp spider Argiope bruennichi: a resource for studies on range expansion and evolutionary adaptation.</title>
        <authorList>
            <person name="Sheffer M.M."/>
            <person name="Hoppe A."/>
            <person name="Krehenwinkel H."/>
            <person name="Uhl G."/>
            <person name="Kuss A.W."/>
            <person name="Jensen L."/>
            <person name="Jensen C."/>
            <person name="Gillespie R.G."/>
            <person name="Hoff K.J."/>
            <person name="Prost S."/>
        </authorList>
    </citation>
    <scope>NUCLEOTIDE SEQUENCE</scope>
</reference>
<evidence type="ECO:0000313" key="5">
    <source>
        <dbReference type="Proteomes" id="UP000807504"/>
    </source>
</evidence>
<evidence type="ECO:0000313" key="4">
    <source>
        <dbReference type="EMBL" id="KAF8796353.1"/>
    </source>
</evidence>
<dbReference type="InterPro" id="IPR036875">
    <property type="entry name" value="Znf_CCHC_sf"/>
</dbReference>
<organism evidence="4 5">
    <name type="scientific">Argiope bruennichi</name>
    <name type="common">Wasp spider</name>
    <name type="synonym">Aranea bruennichi</name>
    <dbReference type="NCBI Taxonomy" id="94029"/>
    <lineage>
        <taxon>Eukaryota</taxon>
        <taxon>Metazoa</taxon>
        <taxon>Ecdysozoa</taxon>
        <taxon>Arthropoda</taxon>
        <taxon>Chelicerata</taxon>
        <taxon>Arachnida</taxon>
        <taxon>Araneae</taxon>
        <taxon>Araneomorphae</taxon>
        <taxon>Entelegynae</taxon>
        <taxon>Araneoidea</taxon>
        <taxon>Araneidae</taxon>
        <taxon>Argiope</taxon>
    </lineage>
</organism>
<feature type="region of interest" description="Disordered" evidence="2">
    <location>
        <begin position="100"/>
        <end position="131"/>
    </location>
</feature>
<feature type="region of interest" description="Disordered" evidence="2">
    <location>
        <begin position="189"/>
        <end position="210"/>
    </location>
</feature>
<dbReference type="SUPFAM" id="SSF57756">
    <property type="entry name" value="Retrovirus zinc finger-like domains"/>
    <property type="match status" value="1"/>
</dbReference>
<proteinExistence type="predicted"/>
<evidence type="ECO:0000259" key="3">
    <source>
        <dbReference type="PROSITE" id="PS50158"/>
    </source>
</evidence>